<proteinExistence type="predicted"/>
<dbReference type="EMBL" id="QUTI01023716">
    <property type="protein sequence ID" value="RLO07259.1"/>
    <property type="molecule type" value="Genomic_DNA"/>
</dbReference>
<sequence length="1158" mass="124022">MFSPQGRLVNHVVDGGVSILPVQTRISEAPSATTVNFAPVAGLVFTPENWNLPQEVTVTAVDDCIAEDTHYASITHAVVSSDPHFAPSTPFMLGKSVAFTVTDNDRPSVVVLTTRPWYNVTVTAVAMRPLQTQLTPSQVVFTPQNWNVVQYIVVRAVDDNVSENEFGGVHSGGSIWHYATSRDCFYNTRQPSCFYTTAACVAGSPELVCDMASNGTVSQLGNGVSVVQLGGGTLAVPLSAVPVRYGHLALNPNPPSSTSTSVNADGETIELWVRQVQFNPPPFDDGWGGTWSSQTVQSLDFPNPNPVSTNVSGLVLTAVPADVLGYVYTFAGVLDGPGLATLSQDPSKLLWQLCLGVQRLTTQRWAFEAWPPGMADRVLDAIFRVLPSTVVQERQLWNCGMASFAPRPEMAVTIFDNDPAITLSSPVLRVAEGPGGTTSQYSVVLHAPPSVSGVASTVSFCDPSTDLNVCRTSLPAAFFTSVFPPGASSDTVSVVAQSSAQVTISPPFLTFTNANWFVPQWFAVSAVDDAVAEGTLNTSITHTLFGASSFANAAFWFKQELPSSNLPDKMPLSIPYNDMPTVLKAPNHRRIQVVVADNDVAGVVVSKPQLSLKQSTAATRHVGDTVRGTCIDSLTVVPGLGVQRNVLLLTDASMTLLKFHVPTLHWTAFHGAMSSASIVLFRTQYDVVNSTQLNATNANALYPTALLRVLLVTSNWSEADLSPQPPTLPFAAIEQNVTLSPDFTLSIDVTALLKAVSPLVVVSFRVDIVADPANLQMHSRVHPENLPPMLVITTDFPNLLGNQPSTAVQPNSSIANVTTDGSRTSVGDVITSYWQASLGTTTPSGTLAIFLPQSVTSGYLDIVVSTDPFNSTWDLATSQAHSTAFRRLPILRPVLLWPVKAAMLYIRIFASVALAEVEFYGPGITLTTTDDGWGVRSTTALLEPKLNDGLVRTSWGFASGAYVGDDNLAAGMPTTQSSVGSVPFSTSFETNPWWNLDLGSVVSIGDIALTLGRTLDEVVACASPTMPVDATSISSFTSDIQVRRWRAEMTRYVLLELRGSGQRPIALPAFTFMDSSSAFVPYRIHSTSSPQSFDMQLPWGTSCYRAATSSSYREWIVVDFSTVQQLQSIQMSFDTSGCGGSVDPVSAISIAVYGDSKL</sequence>
<feature type="non-terminal residue" evidence="1">
    <location>
        <position position="1"/>
    </location>
</feature>
<protein>
    <recommendedName>
        <fullName evidence="3">EGF-like domain-containing protein</fullName>
    </recommendedName>
</protein>
<dbReference type="InterPro" id="IPR008979">
    <property type="entry name" value="Galactose-bd-like_sf"/>
</dbReference>
<comment type="caution">
    <text evidence="1">The sequence shown here is derived from an EMBL/GenBank/DDBJ whole genome shotgun (WGS) entry which is preliminary data.</text>
</comment>
<accession>A0A9X8E0F8</accession>
<name>A0A9X8E0F8_APHAT</name>
<organism evidence="1 2">
    <name type="scientific">Aphanomyces astaci</name>
    <name type="common">Crayfish plague agent</name>
    <dbReference type="NCBI Taxonomy" id="112090"/>
    <lineage>
        <taxon>Eukaryota</taxon>
        <taxon>Sar</taxon>
        <taxon>Stramenopiles</taxon>
        <taxon>Oomycota</taxon>
        <taxon>Saprolegniomycetes</taxon>
        <taxon>Saprolegniales</taxon>
        <taxon>Verrucalvaceae</taxon>
        <taxon>Aphanomyces</taxon>
    </lineage>
</organism>
<dbReference type="SUPFAM" id="SSF49785">
    <property type="entry name" value="Galactose-binding domain-like"/>
    <property type="match status" value="1"/>
</dbReference>
<gene>
    <name evidence="1" type="ORF">DYB28_004308</name>
</gene>
<evidence type="ECO:0000313" key="1">
    <source>
        <dbReference type="EMBL" id="RLO07259.1"/>
    </source>
</evidence>
<dbReference type="AlphaFoldDB" id="A0A9X8E0F8"/>
<dbReference type="Proteomes" id="UP000275652">
    <property type="component" value="Unassembled WGS sequence"/>
</dbReference>
<reference evidence="1 2" key="1">
    <citation type="journal article" date="2018" name="J. Invertebr. Pathol.">
        <title>New genotyping method for the causative agent of crayfish plague (Aphanomyces astaci) based on whole genome data.</title>
        <authorList>
            <person name="Minardi D."/>
            <person name="Studholme D.J."/>
            <person name="van der Giezen M."/>
            <person name="Pretto T."/>
            <person name="Oidtmann B."/>
        </authorList>
    </citation>
    <scope>NUCLEOTIDE SEQUENCE [LARGE SCALE GENOMIC DNA]</scope>
    <source>
        <strain evidence="1 2">KB13</strain>
    </source>
</reference>
<evidence type="ECO:0008006" key="3">
    <source>
        <dbReference type="Google" id="ProtNLM"/>
    </source>
</evidence>
<evidence type="ECO:0000313" key="2">
    <source>
        <dbReference type="Proteomes" id="UP000275652"/>
    </source>
</evidence>